<name>A0ABR9ALP1_9BACT</name>
<keyword evidence="3" id="KW-1185">Reference proteome</keyword>
<organism evidence="2 3">
    <name type="scientific">Echinicola arenosa</name>
    <dbReference type="NCBI Taxonomy" id="2774144"/>
    <lineage>
        <taxon>Bacteria</taxon>
        <taxon>Pseudomonadati</taxon>
        <taxon>Bacteroidota</taxon>
        <taxon>Cytophagia</taxon>
        <taxon>Cytophagales</taxon>
        <taxon>Cyclobacteriaceae</taxon>
        <taxon>Echinicola</taxon>
    </lineage>
</organism>
<protein>
    <submittedName>
        <fullName evidence="2">Uncharacterized protein</fullName>
    </submittedName>
</protein>
<dbReference type="RefSeq" id="WP_192010620.1">
    <property type="nucleotide sequence ID" value="NZ_JACYTQ010000004.1"/>
</dbReference>
<gene>
    <name evidence="2" type="ORF">IFO69_13340</name>
</gene>
<keyword evidence="1" id="KW-0812">Transmembrane</keyword>
<evidence type="ECO:0000313" key="2">
    <source>
        <dbReference type="EMBL" id="MBD8489735.1"/>
    </source>
</evidence>
<reference evidence="2 3" key="1">
    <citation type="submission" date="2020-09" db="EMBL/GenBank/DDBJ databases">
        <title>Echinicola sp. CAU 1574 isolated from sand of Sido Beach.</title>
        <authorList>
            <person name="Kim W."/>
        </authorList>
    </citation>
    <scope>NUCLEOTIDE SEQUENCE [LARGE SCALE GENOMIC DNA]</scope>
    <source>
        <strain evidence="2 3">CAU 1574</strain>
    </source>
</reference>
<proteinExistence type="predicted"/>
<dbReference type="EMBL" id="JACYTQ010000004">
    <property type="protein sequence ID" value="MBD8489735.1"/>
    <property type="molecule type" value="Genomic_DNA"/>
</dbReference>
<evidence type="ECO:0000313" key="3">
    <source>
        <dbReference type="Proteomes" id="UP000647133"/>
    </source>
</evidence>
<feature type="transmembrane region" description="Helical" evidence="1">
    <location>
        <begin position="224"/>
        <end position="242"/>
    </location>
</feature>
<sequence>MDTHTHLFEKNKEELINLISRILELDFDKVLNLKQLKRGTQSYSSDEIKLIVKDFISTIESISSHKDKVEFLSYEDLKSLNMSLKRFSNNYQKTILNEANPEISNVFGAFDAIREINSIIRSTGLYNFIYPSGNIIDYEGKLDQLIASSEDILNQATLNAKTIRNLIPEAAASSLSNTISDRAELIKGNVNKWLIGTIVSVIVFFLVSLVFLYGNGDDDSIEWWIKKIITLSPLIYILIFCLKQYNRERKLLEIYEHKKSISQALPAYIEQAQTEESKNEILLRGSSMIFTLPENPETPVQGSDGLDLGEIEKIAKIIKS</sequence>
<evidence type="ECO:0000256" key="1">
    <source>
        <dbReference type="SAM" id="Phobius"/>
    </source>
</evidence>
<comment type="caution">
    <text evidence="2">The sequence shown here is derived from an EMBL/GenBank/DDBJ whole genome shotgun (WGS) entry which is preliminary data.</text>
</comment>
<keyword evidence="1" id="KW-1133">Transmembrane helix</keyword>
<keyword evidence="1" id="KW-0472">Membrane</keyword>
<feature type="transmembrane region" description="Helical" evidence="1">
    <location>
        <begin position="193"/>
        <end position="212"/>
    </location>
</feature>
<dbReference type="Proteomes" id="UP000647133">
    <property type="component" value="Unassembled WGS sequence"/>
</dbReference>
<accession>A0ABR9ALP1</accession>